<reference evidence="2" key="1">
    <citation type="submission" date="2022-11" db="UniProtKB">
        <authorList>
            <consortium name="WormBaseParasite"/>
        </authorList>
    </citation>
    <scope>IDENTIFICATION</scope>
</reference>
<evidence type="ECO:0000313" key="1">
    <source>
        <dbReference type="Proteomes" id="UP000887576"/>
    </source>
</evidence>
<name>A0AC34R2N7_9BILA</name>
<organism evidence="1 2">
    <name type="scientific">Panagrolaimus sp. JU765</name>
    <dbReference type="NCBI Taxonomy" id="591449"/>
    <lineage>
        <taxon>Eukaryota</taxon>
        <taxon>Metazoa</taxon>
        <taxon>Ecdysozoa</taxon>
        <taxon>Nematoda</taxon>
        <taxon>Chromadorea</taxon>
        <taxon>Rhabditida</taxon>
        <taxon>Tylenchina</taxon>
        <taxon>Panagrolaimomorpha</taxon>
        <taxon>Panagrolaimoidea</taxon>
        <taxon>Panagrolaimidae</taxon>
        <taxon>Panagrolaimus</taxon>
    </lineage>
</organism>
<evidence type="ECO:0000313" key="2">
    <source>
        <dbReference type="WBParaSite" id="JU765_v2.g2878.t1"/>
    </source>
</evidence>
<dbReference type="WBParaSite" id="JU765_v2.g2878.t1">
    <property type="protein sequence ID" value="JU765_v2.g2878.t1"/>
    <property type="gene ID" value="JU765_v2.g2878"/>
</dbReference>
<accession>A0AC34R2N7</accession>
<protein>
    <submittedName>
        <fullName evidence="2">Uncharacterized protein</fullName>
    </submittedName>
</protein>
<sequence length="114" mass="13221">MDLRTKITNAIEINPQINKYGSCKYGILVLKENNVSKADRSHIDWIINNGSSRLYSITNVKKDLNSEYFSSPPIKFVNVKISECDSRRMSTATKEMKIVWMENIPQQKEFPKHL</sequence>
<dbReference type="Proteomes" id="UP000887576">
    <property type="component" value="Unplaced"/>
</dbReference>
<proteinExistence type="predicted"/>